<dbReference type="AlphaFoldDB" id="A0A5E4R1M4"/>
<organism evidence="1 2">
    <name type="scientific">Leptidea sinapis</name>
    <dbReference type="NCBI Taxonomy" id="189913"/>
    <lineage>
        <taxon>Eukaryota</taxon>
        <taxon>Metazoa</taxon>
        <taxon>Ecdysozoa</taxon>
        <taxon>Arthropoda</taxon>
        <taxon>Hexapoda</taxon>
        <taxon>Insecta</taxon>
        <taxon>Pterygota</taxon>
        <taxon>Neoptera</taxon>
        <taxon>Endopterygota</taxon>
        <taxon>Lepidoptera</taxon>
        <taxon>Glossata</taxon>
        <taxon>Ditrysia</taxon>
        <taxon>Papilionoidea</taxon>
        <taxon>Pieridae</taxon>
        <taxon>Dismorphiinae</taxon>
        <taxon>Leptidea</taxon>
    </lineage>
</organism>
<proteinExistence type="predicted"/>
<dbReference type="Pfam" id="PF15264">
    <property type="entry name" value="TSSC4"/>
    <property type="match status" value="1"/>
</dbReference>
<accession>A0A5E4R1M4</accession>
<name>A0A5E4R1M4_9NEOP</name>
<protein>
    <submittedName>
        <fullName evidence="1">Uncharacterized protein</fullName>
    </submittedName>
</protein>
<reference evidence="1 2" key="1">
    <citation type="submission" date="2017-07" db="EMBL/GenBank/DDBJ databases">
        <authorList>
            <person name="Talla V."/>
            <person name="Backstrom N."/>
        </authorList>
    </citation>
    <scope>NUCLEOTIDE SEQUENCE [LARGE SCALE GENOMIC DNA]</scope>
</reference>
<dbReference type="InterPro" id="IPR029338">
    <property type="entry name" value="TSSC4"/>
</dbReference>
<gene>
    <name evidence="1" type="ORF">LSINAPIS_LOCUS13248</name>
</gene>
<evidence type="ECO:0000313" key="2">
    <source>
        <dbReference type="Proteomes" id="UP000324832"/>
    </source>
</evidence>
<keyword evidence="2" id="KW-1185">Reference proteome</keyword>
<dbReference type="EMBL" id="FZQP02006665">
    <property type="protein sequence ID" value="VVD03214.1"/>
    <property type="molecule type" value="Genomic_DNA"/>
</dbReference>
<dbReference type="Proteomes" id="UP000324832">
    <property type="component" value="Unassembled WGS sequence"/>
</dbReference>
<evidence type="ECO:0000313" key="1">
    <source>
        <dbReference type="EMBL" id="VVD03214.1"/>
    </source>
</evidence>
<sequence length="218" mass="25738">MSSYYERQKSLFNTLKEAEEQYGFAKCNETIEPQECVIDKRTYRKQKYVMKQFRGKESIFKRSEAKIQQCLRRRSKPEFIKNPHKWDYYTLSDVTPEQMSEATNTATALAFIKEMEEREAENKQMTVTDETGAVFKKPIFQISKTIKKNSQDEEKIIFKSSKVIMPEYVVGVSQKKKDKKAAKLLKVKDNAIDEELEKKSELKLNHLYDDNEEDNENE</sequence>